<dbReference type="EMBL" id="DUZY01000001">
    <property type="protein sequence ID" value="DAD17846.1"/>
    <property type="molecule type" value="Genomic_DNA"/>
</dbReference>
<accession>A0A822XFQ0</accession>
<keyword evidence="2" id="KW-1185">Reference proteome</keyword>
<dbReference type="AlphaFoldDB" id="A0A822XFQ0"/>
<evidence type="ECO:0000313" key="1">
    <source>
        <dbReference type="EMBL" id="DAD17846.1"/>
    </source>
</evidence>
<comment type="caution">
    <text evidence="1">The sequence shown here is derived from an EMBL/GenBank/DDBJ whole genome shotgun (WGS) entry which is preliminary data.</text>
</comment>
<sequence length="94" mass="11125">MEDHIFFQRSMKFEQKKNKDNQEKLCIPPGSKSFPAHRIGSKKKMLVKHLKEQNSKCWEQMIARFAFLKKEKNIVMYGSLVDSGPMITPYIYQN</sequence>
<name>A0A822XFQ0_NELNU</name>
<gene>
    <name evidence="1" type="ORF">HUJ06_019309</name>
</gene>
<protein>
    <submittedName>
        <fullName evidence="1">Uncharacterized protein</fullName>
    </submittedName>
</protein>
<proteinExistence type="predicted"/>
<dbReference type="Proteomes" id="UP000607653">
    <property type="component" value="Unassembled WGS sequence"/>
</dbReference>
<organism evidence="1 2">
    <name type="scientific">Nelumbo nucifera</name>
    <name type="common">Sacred lotus</name>
    <dbReference type="NCBI Taxonomy" id="4432"/>
    <lineage>
        <taxon>Eukaryota</taxon>
        <taxon>Viridiplantae</taxon>
        <taxon>Streptophyta</taxon>
        <taxon>Embryophyta</taxon>
        <taxon>Tracheophyta</taxon>
        <taxon>Spermatophyta</taxon>
        <taxon>Magnoliopsida</taxon>
        <taxon>Proteales</taxon>
        <taxon>Nelumbonaceae</taxon>
        <taxon>Nelumbo</taxon>
    </lineage>
</organism>
<reference evidence="1 2" key="1">
    <citation type="journal article" date="2020" name="Mol. Biol. Evol.">
        <title>Distinct Expression and Methylation Patterns for Genes with Different Fates following a Single Whole-Genome Duplication in Flowering Plants.</title>
        <authorList>
            <person name="Shi T."/>
            <person name="Rahmani R.S."/>
            <person name="Gugger P.F."/>
            <person name="Wang M."/>
            <person name="Li H."/>
            <person name="Zhang Y."/>
            <person name="Li Z."/>
            <person name="Wang Q."/>
            <person name="Van de Peer Y."/>
            <person name="Marchal K."/>
            <person name="Chen J."/>
        </authorList>
    </citation>
    <scope>NUCLEOTIDE SEQUENCE [LARGE SCALE GENOMIC DNA]</scope>
    <source>
        <tissue evidence="1">Leaf</tissue>
    </source>
</reference>
<evidence type="ECO:0000313" key="2">
    <source>
        <dbReference type="Proteomes" id="UP000607653"/>
    </source>
</evidence>